<dbReference type="SUPFAM" id="SSF54928">
    <property type="entry name" value="RNA-binding domain, RBD"/>
    <property type="match status" value="1"/>
</dbReference>
<protein>
    <recommendedName>
        <fullName evidence="3">RRM domain-containing protein</fullName>
    </recommendedName>
</protein>
<evidence type="ECO:0000313" key="4">
    <source>
        <dbReference type="EMBL" id="KAE8686634.1"/>
    </source>
</evidence>
<dbReference type="SMART" id="SM00360">
    <property type="entry name" value="RRM"/>
    <property type="match status" value="1"/>
</dbReference>
<dbReference type="AlphaFoldDB" id="A0A6A2Z3S3"/>
<dbReference type="Pfam" id="PF00076">
    <property type="entry name" value="RRM_1"/>
    <property type="match status" value="1"/>
</dbReference>
<comment type="caution">
    <text evidence="4">The sequence shown here is derived from an EMBL/GenBank/DDBJ whole genome shotgun (WGS) entry which is preliminary data.</text>
</comment>
<dbReference type="InterPro" id="IPR035979">
    <property type="entry name" value="RBD_domain_sf"/>
</dbReference>
<feature type="region of interest" description="Disordered" evidence="2">
    <location>
        <begin position="466"/>
        <end position="508"/>
    </location>
</feature>
<feature type="compositionally biased region" description="Basic and acidic residues" evidence="2">
    <location>
        <begin position="493"/>
        <end position="504"/>
    </location>
</feature>
<sequence>MESPAQHRLDVIESHLLSSSNAEDDSFLRHNLTSSSHFLNRSASKMERCDQGLKWHTVFVNNVSKRIHSKILKELFQSYGVVTDIFIAYRSRRRLSADSTFAFVRFRSKSEADSAVRRADGRIMDGFKIRVFHDNKGAPKLQRSEADRNSNKVWKPSLRDSRSFKEVVRGVQSAVCWSNREDWVSRWFDELELLEGYENKVKIKVWILFTGVPLTVWSEKCFMELGSLWGKVLMIEKDTCNRTRFDIAKILLEVQFASDIPEKVSIVCNGRLYSIKILTKVQEEIRIFIDGSMPNGGAWCSDVVEVGKDPSIEEEHADSIGSEAEFNMVISHALIFQRVIIRTIWWQLVGGSWMLRWKEGVMWSRNCTKVPIFVNDGPNLLFTDDSVELMALNRDVGQVWHTHSLSNNSRLLDIPIEEVSSFRFGGEDLSPNSRGVVMAQSLKTNQDIPKTKDFVFSSSADEGINGVENRSLHNSITPKKKKKSTRRPQLIQVDKRGKGDRGFSARETPADLVVLEKEAI</sequence>
<feature type="domain" description="RRM" evidence="3">
    <location>
        <begin position="56"/>
        <end position="136"/>
    </location>
</feature>
<dbReference type="PANTHER" id="PTHR34427:SF5">
    <property type="entry name" value="DUF4283 DOMAIN-CONTAINING PROTEIN"/>
    <property type="match status" value="1"/>
</dbReference>
<keyword evidence="1" id="KW-0694">RNA-binding</keyword>
<dbReference type="Gene3D" id="3.30.70.330">
    <property type="match status" value="1"/>
</dbReference>
<reference evidence="4" key="1">
    <citation type="submission" date="2019-09" db="EMBL/GenBank/DDBJ databases">
        <title>Draft genome information of white flower Hibiscus syriacus.</title>
        <authorList>
            <person name="Kim Y.-M."/>
        </authorList>
    </citation>
    <scope>NUCLEOTIDE SEQUENCE [LARGE SCALE GENOMIC DNA]</scope>
    <source>
        <strain evidence="4">YM2019G1</strain>
    </source>
</reference>
<dbReference type="PANTHER" id="PTHR34427">
    <property type="entry name" value="DUF4283 DOMAIN PROTEIN"/>
    <property type="match status" value="1"/>
</dbReference>
<dbReference type="InterPro" id="IPR012677">
    <property type="entry name" value="Nucleotide-bd_a/b_plait_sf"/>
</dbReference>
<organism evidence="4 5">
    <name type="scientific">Hibiscus syriacus</name>
    <name type="common">Rose of Sharon</name>
    <dbReference type="NCBI Taxonomy" id="106335"/>
    <lineage>
        <taxon>Eukaryota</taxon>
        <taxon>Viridiplantae</taxon>
        <taxon>Streptophyta</taxon>
        <taxon>Embryophyta</taxon>
        <taxon>Tracheophyta</taxon>
        <taxon>Spermatophyta</taxon>
        <taxon>Magnoliopsida</taxon>
        <taxon>eudicotyledons</taxon>
        <taxon>Gunneridae</taxon>
        <taxon>Pentapetalae</taxon>
        <taxon>rosids</taxon>
        <taxon>malvids</taxon>
        <taxon>Malvales</taxon>
        <taxon>Malvaceae</taxon>
        <taxon>Malvoideae</taxon>
        <taxon>Hibiscus</taxon>
    </lineage>
</organism>
<dbReference type="Proteomes" id="UP000436088">
    <property type="component" value="Unassembled WGS sequence"/>
</dbReference>
<dbReference type="PROSITE" id="PS50102">
    <property type="entry name" value="RRM"/>
    <property type="match status" value="1"/>
</dbReference>
<dbReference type="EMBL" id="VEPZ02001213">
    <property type="protein sequence ID" value="KAE8686634.1"/>
    <property type="molecule type" value="Genomic_DNA"/>
</dbReference>
<name>A0A6A2Z3S3_HIBSY</name>
<evidence type="ECO:0000256" key="2">
    <source>
        <dbReference type="SAM" id="MobiDB-lite"/>
    </source>
</evidence>
<gene>
    <name evidence="4" type="ORF">F3Y22_tig00111053pilonHSYRG00090</name>
</gene>
<evidence type="ECO:0000256" key="1">
    <source>
        <dbReference type="PROSITE-ProRule" id="PRU00176"/>
    </source>
</evidence>
<evidence type="ECO:0000259" key="3">
    <source>
        <dbReference type="PROSITE" id="PS50102"/>
    </source>
</evidence>
<evidence type="ECO:0000313" key="5">
    <source>
        <dbReference type="Proteomes" id="UP000436088"/>
    </source>
</evidence>
<accession>A0A6A2Z3S3</accession>
<dbReference type="InterPro" id="IPR000504">
    <property type="entry name" value="RRM_dom"/>
</dbReference>
<proteinExistence type="predicted"/>
<dbReference type="GO" id="GO:0003723">
    <property type="term" value="F:RNA binding"/>
    <property type="evidence" value="ECO:0007669"/>
    <property type="project" value="UniProtKB-UniRule"/>
</dbReference>
<keyword evidence="5" id="KW-1185">Reference proteome</keyword>